<dbReference type="AlphaFoldDB" id="A0A078AUA8"/>
<dbReference type="EMBL" id="CCKQ01014240">
    <property type="protein sequence ID" value="CDW85990.1"/>
    <property type="molecule type" value="Genomic_DNA"/>
</dbReference>
<name>A0A078AUA8_STYLE</name>
<gene>
    <name evidence="1" type="primary">Contig518.g573</name>
    <name evidence="1" type="ORF">STYLEM_15081</name>
</gene>
<protein>
    <submittedName>
        <fullName evidence="1">Uncharacterized protein</fullName>
    </submittedName>
</protein>
<sequence>MLFLIENTEANVQSQHFIDIEDRASVEIKFAQAVRENTLPINPKSEQSIFDNNKFISKSQTVEATTTLAQWGEFSGGCFLGVSVALSTQVDNVCLKNIATLTESGYLIYYYMARYYTTQSTDDASYAFAYILKLFRTGMTFDCTGGISFASRDSFNTKKNIQQKANHSKFSIVKAESDASDLIGLLIQVLGDVQEAMGLLEIFIDSQTIYSEWQDGDYFEAGLYTGKGVTNAAYTFYGIIQRVIKNYT</sequence>
<organism evidence="1 2">
    <name type="scientific">Stylonychia lemnae</name>
    <name type="common">Ciliate</name>
    <dbReference type="NCBI Taxonomy" id="5949"/>
    <lineage>
        <taxon>Eukaryota</taxon>
        <taxon>Sar</taxon>
        <taxon>Alveolata</taxon>
        <taxon>Ciliophora</taxon>
        <taxon>Intramacronucleata</taxon>
        <taxon>Spirotrichea</taxon>
        <taxon>Stichotrichia</taxon>
        <taxon>Sporadotrichida</taxon>
        <taxon>Oxytrichidae</taxon>
        <taxon>Stylonychinae</taxon>
        <taxon>Stylonychia</taxon>
    </lineage>
</organism>
<dbReference type="Proteomes" id="UP000039865">
    <property type="component" value="Unassembled WGS sequence"/>
</dbReference>
<accession>A0A078AUA8</accession>
<keyword evidence="2" id="KW-1185">Reference proteome</keyword>
<evidence type="ECO:0000313" key="1">
    <source>
        <dbReference type="EMBL" id="CDW85990.1"/>
    </source>
</evidence>
<evidence type="ECO:0000313" key="2">
    <source>
        <dbReference type="Proteomes" id="UP000039865"/>
    </source>
</evidence>
<reference evidence="1 2" key="1">
    <citation type="submission" date="2014-06" db="EMBL/GenBank/DDBJ databases">
        <authorList>
            <person name="Swart Estienne"/>
        </authorList>
    </citation>
    <scope>NUCLEOTIDE SEQUENCE [LARGE SCALE GENOMIC DNA]</scope>
    <source>
        <strain evidence="1 2">130c</strain>
    </source>
</reference>
<proteinExistence type="predicted"/>
<dbReference type="InParanoid" id="A0A078AUA8"/>